<keyword evidence="3" id="KW-1185">Reference proteome</keyword>
<accession>A0AA38P9D9</accession>
<dbReference type="Proteomes" id="UP001163846">
    <property type="component" value="Unassembled WGS sequence"/>
</dbReference>
<protein>
    <submittedName>
        <fullName evidence="2">Uncharacterized protein</fullName>
    </submittedName>
</protein>
<name>A0AA38P9D9_9AGAR</name>
<keyword evidence="1" id="KW-0732">Signal</keyword>
<feature type="signal peptide" evidence="1">
    <location>
        <begin position="1"/>
        <end position="22"/>
    </location>
</feature>
<evidence type="ECO:0000313" key="3">
    <source>
        <dbReference type="Proteomes" id="UP001163846"/>
    </source>
</evidence>
<organism evidence="2 3">
    <name type="scientific">Lentinula raphanica</name>
    <dbReference type="NCBI Taxonomy" id="153919"/>
    <lineage>
        <taxon>Eukaryota</taxon>
        <taxon>Fungi</taxon>
        <taxon>Dikarya</taxon>
        <taxon>Basidiomycota</taxon>
        <taxon>Agaricomycotina</taxon>
        <taxon>Agaricomycetes</taxon>
        <taxon>Agaricomycetidae</taxon>
        <taxon>Agaricales</taxon>
        <taxon>Marasmiineae</taxon>
        <taxon>Omphalotaceae</taxon>
        <taxon>Lentinula</taxon>
    </lineage>
</organism>
<evidence type="ECO:0000256" key="1">
    <source>
        <dbReference type="SAM" id="SignalP"/>
    </source>
</evidence>
<dbReference type="AlphaFoldDB" id="A0AA38P9D9"/>
<feature type="chain" id="PRO_5041297738" evidence="1">
    <location>
        <begin position="23"/>
        <end position="130"/>
    </location>
</feature>
<proteinExistence type="predicted"/>
<sequence length="130" mass="13271">MISTRIIAAVFAAFVGVQTVSAAALAPATINVCSGAGSPPVGCLTIPVVSDDCTNLVGGLSFLNKEVTVVEVPDGFVCTFYEAFGCFGTQGSQDAVVLTSGTWDMSFVPGIAAAQQDFNDMTSSFTCSPL</sequence>
<gene>
    <name evidence="2" type="ORF">F5878DRAFT_709928</name>
</gene>
<comment type="caution">
    <text evidence="2">The sequence shown here is derived from an EMBL/GenBank/DDBJ whole genome shotgun (WGS) entry which is preliminary data.</text>
</comment>
<evidence type="ECO:0000313" key="2">
    <source>
        <dbReference type="EMBL" id="KAJ3838763.1"/>
    </source>
</evidence>
<dbReference type="EMBL" id="MU806165">
    <property type="protein sequence ID" value="KAJ3838763.1"/>
    <property type="molecule type" value="Genomic_DNA"/>
</dbReference>
<reference evidence="2" key="1">
    <citation type="submission" date="2022-08" db="EMBL/GenBank/DDBJ databases">
        <authorList>
            <consortium name="DOE Joint Genome Institute"/>
            <person name="Min B."/>
            <person name="Riley R."/>
            <person name="Sierra-Patev S."/>
            <person name="Naranjo-Ortiz M."/>
            <person name="Looney B."/>
            <person name="Konkel Z."/>
            <person name="Slot J.C."/>
            <person name="Sakamoto Y."/>
            <person name="Steenwyk J.L."/>
            <person name="Rokas A."/>
            <person name="Carro J."/>
            <person name="Camarero S."/>
            <person name="Ferreira P."/>
            <person name="Molpeceres G."/>
            <person name="Ruiz-Duenas F.J."/>
            <person name="Serrano A."/>
            <person name="Henrissat B."/>
            <person name="Drula E."/>
            <person name="Hughes K.W."/>
            <person name="Mata J.L."/>
            <person name="Ishikawa N.K."/>
            <person name="Vargas-Isla R."/>
            <person name="Ushijima S."/>
            <person name="Smith C.A."/>
            <person name="Ahrendt S."/>
            <person name="Andreopoulos W."/>
            <person name="He G."/>
            <person name="Labutti K."/>
            <person name="Lipzen A."/>
            <person name="Ng V."/>
            <person name="Sandor L."/>
            <person name="Barry K."/>
            <person name="Martinez A.T."/>
            <person name="Xiao Y."/>
            <person name="Gibbons J.G."/>
            <person name="Terashima K."/>
            <person name="Hibbett D.S."/>
            <person name="Grigoriev I.V."/>
        </authorList>
    </citation>
    <scope>NUCLEOTIDE SEQUENCE</scope>
    <source>
        <strain evidence="2">TFB9207</strain>
    </source>
</reference>